<dbReference type="Gene3D" id="1.20.1740.10">
    <property type="entry name" value="Amino acid/polyamine transporter I"/>
    <property type="match status" value="1"/>
</dbReference>
<dbReference type="InterPro" id="IPR000175">
    <property type="entry name" value="Na/ntran_symport"/>
</dbReference>
<feature type="transmembrane region" description="Helical" evidence="6">
    <location>
        <begin position="298"/>
        <end position="321"/>
    </location>
</feature>
<organism evidence="7 8">
    <name type="scientific">Evansella alkalicola</name>
    <dbReference type="NCBI Taxonomy" id="745819"/>
    <lineage>
        <taxon>Bacteria</taxon>
        <taxon>Bacillati</taxon>
        <taxon>Bacillota</taxon>
        <taxon>Bacilli</taxon>
        <taxon>Bacillales</taxon>
        <taxon>Bacillaceae</taxon>
        <taxon>Evansella</taxon>
    </lineage>
</organism>
<reference evidence="7 8" key="1">
    <citation type="submission" date="2021-06" db="EMBL/GenBank/DDBJ databases">
        <title>Bacillus sp. RD4P76, an endophyte from a halophyte.</title>
        <authorList>
            <person name="Sun J.-Q."/>
        </authorList>
    </citation>
    <scope>NUCLEOTIDE SEQUENCE [LARGE SCALE GENOMIC DNA]</scope>
    <source>
        <strain evidence="7 8">JCM 17098</strain>
    </source>
</reference>
<feature type="transmembrane region" description="Helical" evidence="6">
    <location>
        <begin position="41"/>
        <end position="61"/>
    </location>
</feature>
<evidence type="ECO:0000313" key="8">
    <source>
        <dbReference type="Proteomes" id="UP000790580"/>
    </source>
</evidence>
<dbReference type="PRINTS" id="PR00176">
    <property type="entry name" value="NANEUSMPORT"/>
</dbReference>
<evidence type="ECO:0000256" key="2">
    <source>
        <dbReference type="ARBA" id="ARBA00022448"/>
    </source>
</evidence>
<dbReference type="PANTHER" id="PTHR42948:SF1">
    <property type="entry name" value="TRANSPORTER"/>
    <property type="match status" value="1"/>
</dbReference>
<name>A0ABS6JT61_9BACI</name>
<dbReference type="CDD" id="cd10336">
    <property type="entry name" value="SLC6sbd_Tyt1-Like"/>
    <property type="match status" value="1"/>
</dbReference>
<accession>A0ABS6JT61</accession>
<gene>
    <name evidence="7" type="ORF">KS407_09975</name>
</gene>
<feature type="transmembrane region" description="Helical" evidence="6">
    <location>
        <begin position="381"/>
        <end position="402"/>
    </location>
</feature>
<dbReference type="Proteomes" id="UP000790580">
    <property type="component" value="Unassembled WGS sequence"/>
</dbReference>
<evidence type="ECO:0000256" key="4">
    <source>
        <dbReference type="ARBA" id="ARBA00022989"/>
    </source>
</evidence>
<sequence length="451" mass="49469">MENKQEQWTSKLGFILAAAGSAIGLGAIWKLPYVAGTSGGGAFFLIFILFTIFIGLPLLLAEFTIGRHTQKEAISAYKTLAPGTQWHWIGKLGVGTSFLLLSFYSVVGGWIVIYLFRSLTGGLRGMKAEQFGQLFDSTISNPTLVIFAHFIFMLMTVLVVQGGVQKGIERSSKFMMPALFLLFLLIVFRSVTLDGASEGIRFFLMPDISLLTGETILFALGQAFFSLSLGVSIMVTYSSYLNSQESLPKSATSIVGLTIFISILAGLAIFPAVFAYGIEPAEGPPLIFIVLPAVFSSIPLGEFFFVLFMVLLLFATLTSAFSLLEMVVASITKGDNKKRKKATLVTGFLIFLMGIPSALSYGPMSDLLILGNNFFDSLDYVVSNIMLPLGALLISLFVPYRVKKAVIYEELTKGSNMNKHIFNIWYFLVKYIIPVVIILVFLNVLGIFDLF</sequence>
<dbReference type="InterPro" id="IPR037272">
    <property type="entry name" value="SNS_sf"/>
</dbReference>
<dbReference type="Pfam" id="PF00209">
    <property type="entry name" value="SNF"/>
    <property type="match status" value="2"/>
</dbReference>
<dbReference type="SUPFAM" id="SSF161070">
    <property type="entry name" value="SNF-like"/>
    <property type="match status" value="1"/>
</dbReference>
<evidence type="ECO:0000256" key="3">
    <source>
        <dbReference type="ARBA" id="ARBA00022692"/>
    </source>
</evidence>
<dbReference type="PANTHER" id="PTHR42948">
    <property type="entry name" value="TRANSPORTER"/>
    <property type="match status" value="1"/>
</dbReference>
<dbReference type="InterPro" id="IPR047218">
    <property type="entry name" value="YocR/YhdH-like"/>
</dbReference>
<keyword evidence="4 6" id="KW-1133">Transmembrane helix</keyword>
<feature type="transmembrane region" description="Helical" evidence="6">
    <location>
        <begin position="216"/>
        <end position="242"/>
    </location>
</feature>
<keyword evidence="5 6" id="KW-0472">Membrane</keyword>
<keyword evidence="3 6" id="KW-0812">Transmembrane</keyword>
<dbReference type="EMBL" id="JAHQCR010000044">
    <property type="protein sequence ID" value="MBU9721760.1"/>
    <property type="molecule type" value="Genomic_DNA"/>
</dbReference>
<comment type="caution">
    <text evidence="7">The sequence shown here is derived from an EMBL/GenBank/DDBJ whole genome shotgun (WGS) entry which is preliminary data.</text>
</comment>
<dbReference type="RefSeq" id="WP_088076344.1">
    <property type="nucleotide sequence ID" value="NZ_JAHQCR010000044.1"/>
</dbReference>
<evidence type="ECO:0000313" key="7">
    <source>
        <dbReference type="EMBL" id="MBU9721760.1"/>
    </source>
</evidence>
<feature type="transmembrane region" description="Helical" evidence="6">
    <location>
        <begin position="423"/>
        <end position="448"/>
    </location>
</feature>
<feature type="transmembrane region" description="Helical" evidence="6">
    <location>
        <begin position="342"/>
        <end position="361"/>
    </location>
</feature>
<feature type="transmembrane region" description="Helical" evidence="6">
    <location>
        <begin position="98"/>
        <end position="116"/>
    </location>
</feature>
<proteinExistence type="predicted"/>
<feature type="transmembrane region" description="Helical" evidence="6">
    <location>
        <begin position="176"/>
        <end position="196"/>
    </location>
</feature>
<protein>
    <submittedName>
        <fullName evidence="7">Sodium-dependent transporter</fullName>
    </submittedName>
</protein>
<keyword evidence="8" id="KW-1185">Reference proteome</keyword>
<dbReference type="NCBIfam" id="NF037979">
    <property type="entry name" value="Na_transp"/>
    <property type="match status" value="1"/>
</dbReference>
<dbReference type="PROSITE" id="PS50267">
    <property type="entry name" value="NA_NEUROTRAN_SYMP_3"/>
    <property type="match status" value="1"/>
</dbReference>
<feature type="transmembrane region" description="Helical" evidence="6">
    <location>
        <begin position="254"/>
        <end position="278"/>
    </location>
</feature>
<evidence type="ECO:0000256" key="5">
    <source>
        <dbReference type="ARBA" id="ARBA00023136"/>
    </source>
</evidence>
<feature type="transmembrane region" description="Helical" evidence="6">
    <location>
        <begin position="144"/>
        <end position="164"/>
    </location>
</feature>
<feature type="transmembrane region" description="Helical" evidence="6">
    <location>
        <begin position="12"/>
        <end position="29"/>
    </location>
</feature>
<evidence type="ECO:0000256" key="6">
    <source>
        <dbReference type="SAM" id="Phobius"/>
    </source>
</evidence>
<comment type="subcellular location">
    <subcellularLocation>
        <location evidence="1">Membrane</location>
        <topology evidence="1">Multi-pass membrane protein</topology>
    </subcellularLocation>
</comment>
<keyword evidence="2" id="KW-0813">Transport</keyword>
<evidence type="ECO:0000256" key="1">
    <source>
        <dbReference type="ARBA" id="ARBA00004141"/>
    </source>
</evidence>